<dbReference type="PANTHER" id="PTHR30118">
    <property type="entry name" value="HTH-TYPE TRANSCRIPTIONAL REGULATOR LEUO-RELATED"/>
    <property type="match status" value="1"/>
</dbReference>
<keyword evidence="2" id="KW-0805">Transcription regulation</keyword>
<organism evidence="6 7">
    <name type="scientific">Streptomyces silvisoli</name>
    <dbReference type="NCBI Taxonomy" id="3034235"/>
    <lineage>
        <taxon>Bacteria</taxon>
        <taxon>Bacillati</taxon>
        <taxon>Actinomycetota</taxon>
        <taxon>Actinomycetes</taxon>
        <taxon>Kitasatosporales</taxon>
        <taxon>Streptomycetaceae</taxon>
        <taxon>Streptomyces</taxon>
    </lineage>
</organism>
<evidence type="ECO:0000256" key="2">
    <source>
        <dbReference type="ARBA" id="ARBA00023015"/>
    </source>
</evidence>
<evidence type="ECO:0000313" key="7">
    <source>
        <dbReference type="Proteomes" id="UP001216579"/>
    </source>
</evidence>
<dbReference type="Gene3D" id="3.40.190.10">
    <property type="entry name" value="Periplasmic binding protein-like II"/>
    <property type="match status" value="2"/>
</dbReference>
<dbReference type="InterPro" id="IPR036388">
    <property type="entry name" value="WH-like_DNA-bd_sf"/>
</dbReference>
<dbReference type="InterPro" id="IPR000847">
    <property type="entry name" value="LysR_HTH_N"/>
</dbReference>
<dbReference type="Pfam" id="PF00126">
    <property type="entry name" value="HTH_1"/>
    <property type="match status" value="1"/>
</dbReference>
<dbReference type="InterPro" id="IPR036390">
    <property type="entry name" value="WH_DNA-bd_sf"/>
</dbReference>
<dbReference type="SUPFAM" id="SSF46785">
    <property type="entry name" value="Winged helix' DNA-binding domain"/>
    <property type="match status" value="1"/>
</dbReference>
<dbReference type="EMBL" id="JARJBC010000003">
    <property type="protein sequence ID" value="MDF3289068.1"/>
    <property type="molecule type" value="Genomic_DNA"/>
</dbReference>
<protein>
    <submittedName>
        <fullName evidence="6">LysR substrate-binding domain-containing protein</fullName>
    </submittedName>
</protein>
<dbReference type="PANTHER" id="PTHR30118:SF15">
    <property type="entry name" value="TRANSCRIPTIONAL REGULATORY PROTEIN"/>
    <property type="match status" value="1"/>
</dbReference>
<comment type="similarity">
    <text evidence="1">Belongs to the LysR transcriptional regulatory family.</text>
</comment>
<reference evidence="6 7" key="1">
    <citation type="submission" date="2023-03" db="EMBL/GenBank/DDBJ databases">
        <title>Draft genome sequence of Streptomyces sp. RB6PN23 isolated from peat swamp forest in Thailand.</title>
        <authorList>
            <person name="Klaysubun C."/>
            <person name="Duangmal K."/>
        </authorList>
    </citation>
    <scope>NUCLEOTIDE SEQUENCE [LARGE SCALE GENOMIC DNA]</scope>
    <source>
        <strain evidence="6 7">RB6PN23</strain>
    </source>
</reference>
<name>A0ABT5ZGW4_9ACTN</name>
<dbReference type="Pfam" id="PF03466">
    <property type="entry name" value="LysR_substrate"/>
    <property type="match status" value="1"/>
</dbReference>
<proteinExistence type="inferred from homology"/>
<evidence type="ECO:0000256" key="3">
    <source>
        <dbReference type="ARBA" id="ARBA00023125"/>
    </source>
</evidence>
<dbReference type="InterPro" id="IPR037402">
    <property type="entry name" value="YidZ_PBP2"/>
</dbReference>
<comment type="caution">
    <text evidence="6">The sequence shown here is derived from an EMBL/GenBank/DDBJ whole genome shotgun (WGS) entry which is preliminary data.</text>
</comment>
<gene>
    <name evidence="6" type="ORF">P3G67_07445</name>
</gene>
<dbReference type="RefSeq" id="WP_276092727.1">
    <property type="nucleotide sequence ID" value="NZ_JARJBC010000003.1"/>
</dbReference>
<keyword evidence="4" id="KW-0804">Transcription</keyword>
<evidence type="ECO:0000256" key="1">
    <source>
        <dbReference type="ARBA" id="ARBA00009437"/>
    </source>
</evidence>
<evidence type="ECO:0000313" key="6">
    <source>
        <dbReference type="EMBL" id="MDF3289068.1"/>
    </source>
</evidence>
<dbReference type="CDD" id="cd08417">
    <property type="entry name" value="PBP2_Nitroaromatics_like"/>
    <property type="match status" value="1"/>
</dbReference>
<keyword evidence="7" id="KW-1185">Reference proteome</keyword>
<dbReference type="InterPro" id="IPR005119">
    <property type="entry name" value="LysR_subst-bd"/>
</dbReference>
<dbReference type="PROSITE" id="PS50931">
    <property type="entry name" value="HTH_LYSR"/>
    <property type="match status" value="1"/>
</dbReference>
<dbReference type="Proteomes" id="UP001216579">
    <property type="component" value="Unassembled WGS sequence"/>
</dbReference>
<dbReference type="InterPro" id="IPR050389">
    <property type="entry name" value="LysR-type_TF"/>
</dbReference>
<evidence type="ECO:0000259" key="5">
    <source>
        <dbReference type="PROSITE" id="PS50931"/>
    </source>
</evidence>
<keyword evidence="3" id="KW-0238">DNA-binding</keyword>
<accession>A0ABT5ZGW4</accession>
<feature type="domain" description="HTH lysR-type" evidence="5">
    <location>
        <begin position="22"/>
        <end position="79"/>
    </location>
</feature>
<dbReference type="Gene3D" id="1.10.10.10">
    <property type="entry name" value="Winged helix-like DNA-binding domain superfamily/Winged helix DNA-binding domain"/>
    <property type="match status" value="1"/>
</dbReference>
<dbReference type="PRINTS" id="PR00039">
    <property type="entry name" value="HTHLYSR"/>
</dbReference>
<evidence type="ECO:0000256" key="4">
    <source>
        <dbReference type="ARBA" id="ARBA00023163"/>
    </source>
</evidence>
<sequence length="322" mass="35372">MHEIDAVAGFGKGWFAVDLKGVDLNLLVALDALLSERNVTRAAKRLSLGQPAMSAALGRLRRYFDDPLLVREGKVLVLTPTAVSLGPLVRDAVAANEAVFGQHRGFDSKADRQRFTIMASDYVTLVLLRPLVARLAREAPSQRVNVVPVKADHAEQLRMGQTDLLVLPAELAGFGFAFPQRYLFNDRYVLIADADNHNVRSAVTAEEFARLPYVAYSGGPLSSLAEAQLEALGISPSVKASTQSFVTMPHLVIGTPFVSLVPERLARLVAAWARLKVLEPPVPLRPVSEALFWHPRHTADRAHSSLRDRIADHAAELDHQRY</sequence>
<dbReference type="SUPFAM" id="SSF53850">
    <property type="entry name" value="Periplasmic binding protein-like II"/>
    <property type="match status" value="1"/>
</dbReference>